<dbReference type="InterPro" id="IPR026937">
    <property type="entry name" value="SBNO_Helicase_C_dom"/>
</dbReference>
<keyword evidence="2" id="KW-0805">Transcription regulation</keyword>
<dbReference type="FunFam" id="3.40.50.300:FF:000342">
    <property type="entry name" value="Protein strawberry notch homolog 2"/>
    <property type="match status" value="1"/>
</dbReference>
<protein>
    <submittedName>
        <fullName evidence="8">Uncharacterized protein</fullName>
    </submittedName>
</protein>
<dbReference type="InterPro" id="IPR057332">
    <property type="entry name" value="SBNO_a/b_dom"/>
</dbReference>
<feature type="region of interest" description="Disordered" evidence="4">
    <location>
        <begin position="776"/>
        <end position="892"/>
    </location>
</feature>
<feature type="compositionally biased region" description="Polar residues" evidence="4">
    <location>
        <begin position="77"/>
        <end position="87"/>
    </location>
</feature>
<dbReference type="GO" id="GO:0005634">
    <property type="term" value="C:nucleus"/>
    <property type="evidence" value="ECO:0007669"/>
    <property type="project" value="TreeGrafter"/>
</dbReference>
<accession>A0A7M5XI48</accession>
<dbReference type="Pfam" id="PF13872">
    <property type="entry name" value="AAA_34"/>
    <property type="match status" value="1"/>
</dbReference>
<evidence type="ECO:0000259" key="7">
    <source>
        <dbReference type="Pfam" id="PF25373"/>
    </source>
</evidence>
<feature type="region of interest" description="Disordered" evidence="4">
    <location>
        <begin position="925"/>
        <end position="956"/>
    </location>
</feature>
<dbReference type="Pfam" id="PF13871">
    <property type="entry name" value="Helicase_C_4"/>
    <property type="match status" value="1"/>
</dbReference>
<organism evidence="8 9">
    <name type="scientific">Clytia hemisphaerica</name>
    <dbReference type="NCBI Taxonomy" id="252671"/>
    <lineage>
        <taxon>Eukaryota</taxon>
        <taxon>Metazoa</taxon>
        <taxon>Cnidaria</taxon>
        <taxon>Hydrozoa</taxon>
        <taxon>Hydroidolina</taxon>
        <taxon>Leptothecata</taxon>
        <taxon>Obeliida</taxon>
        <taxon>Clytiidae</taxon>
        <taxon>Clytia</taxon>
    </lineage>
</organism>
<name>A0A7M5XI48_9CNID</name>
<dbReference type="RefSeq" id="XP_066918917.1">
    <property type="nucleotide sequence ID" value="XM_067062816.1"/>
</dbReference>
<evidence type="ECO:0000256" key="1">
    <source>
        <dbReference type="ARBA" id="ARBA00006992"/>
    </source>
</evidence>
<evidence type="ECO:0000256" key="4">
    <source>
        <dbReference type="SAM" id="MobiDB-lite"/>
    </source>
</evidence>
<dbReference type="GO" id="GO:0031490">
    <property type="term" value="F:chromatin DNA binding"/>
    <property type="evidence" value="ECO:0007669"/>
    <property type="project" value="TreeGrafter"/>
</dbReference>
<feature type="domain" description="SBNO alpha/beta" evidence="7">
    <location>
        <begin position="1321"/>
        <end position="1435"/>
    </location>
</feature>
<keyword evidence="9" id="KW-1185">Reference proteome</keyword>
<feature type="region of interest" description="Disordered" evidence="4">
    <location>
        <begin position="71"/>
        <end position="93"/>
    </location>
</feature>
<evidence type="ECO:0000259" key="5">
    <source>
        <dbReference type="Pfam" id="PF13871"/>
    </source>
</evidence>
<feature type="region of interest" description="Disordered" evidence="4">
    <location>
        <begin position="22"/>
        <end position="51"/>
    </location>
</feature>
<dbReference type="GeneID" id="136806261"/>
<dbReference type="PANTHER" id="PTHR12706">
    <property type="entry name" value="STRAWBERRY NOTCH-RELATED"/>
    <property type="match status" value="1"/>
</dbReference>
<feature type="domain" description="Strawberry notch AAA" evidence="6">
    <location>
        <begin position="361"/>
        <end position="665"/>
    </location>
</feature>
<dbReference type="SUPFAM" id="SSF52540">
    <property type="entry name" value="P-loop containing nucleoside triphosphate hydrolases"/>
    <property type="match status" value="2"/>
</dbReference>
<dbReference type="GO" id="GO:0042393">
    <property type="term" value="F:histone binding"/>
    <property type="evidence" value="ECO:0007669"/>
    <property type="project" value="TreeGrafter"/>
</dbReference>
<dbReference type="PANTHER" id="PTHR12706:SF30">
    <property type="entry name" value="PROTEIN STRAWBERRY NOTCH-RELATED"/>
    <property type="match status" value="1"/>
</dbReference>
<dbReference type="Pfam" id="PF25373">
    <property type="entry name" value="SBNO"/>
    <property type="match status" value="1"/>
</dbReference>
<comment type="similarity">
    <text evidence="1">Belongs to the SBNO family.</text>
</comment>
<evidence type="ECO:0000313" key="8">
    <source>
        <dbReference type="EnsemblMetazoa" id="CLYHEMP023630.1"/>
    </source>
</evidence>
<dbReference type="InterPro" id="IPR026741">
    <property type="entry name" value="SNO"/>
</dbReference>
<feature type="region of interest" description="Disordered" evidence="4">
    <location>
        <begin position="109"/>
        <end position="130"/>
    </location>
</feature>
<proteinExistence type="inferred from homology"/>
<feature type="compositionally biased region" description="Acidic residues" evidence="4">
    <location>
        <begin position="820"/>
        <end position="830"/>
    </location>
</feature>
<feature type="domain" description="Strawberry notch helicase C" evidence="5">
    <location>
        <begin position="1004"/>
        <end position="1283"/>
    </location>
</feature>
<dbReference type="InterPro" id="IPR039187">
    <property type="entry name" value="SNO_AAA"/>
</dbReference>
<feature type="compositionally biased region" description="Polar residues" evidence="4">
    <location>
        <begin position="776"/>
        <end position="789"/>
    </location>
</feature>
<reference evidence="8" key="1">
    <citation type="submission" date="2021-01" db="UniProtKB">
        <authorList>
            <consortium name="EnsemblMetazoa"/>
        </authorList>
    </citation>
    <scope>IDENTIFICATION</scope>
</reference>
<evidence type="ECO:0000313" key="9">
    <source>
        <dbReference type="Proteomes" id="UP000594262"/>
    </source>
</evidence>
<keyword evidence="3" id="KW-0804">Transcription</keyword>
<evidence type="ECO:0000256" key="2">
    <source>
        <dbReference type="ARBA" id="ARBA00023015"/>
    </source>
</evidence>
<dbReference type="Proteomes" id="UP000594262">
    <property type="component" value="Unplaced"/>
</dbReference>
<dbReference type="Gene3D" id="3.40.50.300">
    <property type="entry name" value="P-loop containing nucleotide triphosphate hydrolases"/>
    <property type="match status" value="1"/>
</dbReference>
<evidence type="ECO:0000256" key="3">
    <source>
        <dbReference type="ARBA" id="ARBA00023163"/>
    </source>
</evidence>
<dbReference type="EnsemblMetazoa" id="CLYHEMT023630.1">
    <property type="protein sequence ID" value="CLYHEMP023630.1"/>
    <property type="gene ID" value="CLYHEMG023630"/>
</dbReference>
<dbReference type="GO" id="GO:0006355">
    <property type="term" value="P:regulation of DNA-templated transcription"/>
    <property type="evidence" value="ECO:0007669"/>
    <property type="project" value="InterPro"/>
</dbReference>
<feature type="compositionally biased region" description="Basic and acidic residues" evidence="4">
    <location>
        <begin position="842"/>
        <end position="852"/>
    </location>
</feature>
<feature type="compositionally biased region" description="Basic residues" evidence="4">
    <location>
        <begin position="795"/>
        <end position="811"/>
    </location>
</feature>
<sequence>MDDILSAALGQSGLNLSFLEDQDVESAPSARSVEPATNNETISVDIPTGSLETNDFLKDDTEDVTELLNLLQDPGPANNSASSSTDSGKLADNSKKQEDVLDFLLKFQSDDEDSRPSSPAPVPSPLSILTSSFSEHNNAKKSPAGGKITSTLESRKLISITSKFPKINSTQPVISIKNANGTKTKLSSINVVRKLVKSNANSVTLANPTPAKQIVVKTTSIGGTTKGKTCSSIIKNLPEKSIQGTLINTGLKAKVTTSKVLSEDEKKKLSIQHVLASPNLTYREKQFLMKKALSANIKPSHPTLSSTVKELSTLNKRSLSPNIISSSNDYEDDDDDPDQQLIHTDTFADYMPLKVHVGYTHPDPVVETSSMASVAPPDVWYSLMLPTDIIDERKLSALQLESIVYSSQQHEKLFPDGKRAGFLIGDGAGVGKGRTVAGIIYENYLRGRKRSIWLSVSNDLRFDAIRDLQDVGCHAKVVALNKFKYDEKITSKTNGKFKKGCIFSTYSALIGETTVKARFKSRLEQLLHWCGEDFDGVIILDECHKAKNLMPVGSSKPTKTGITVLKLQDKLPKARVVYCSATGASEPKNMAYMNRLGLWGPGTAFRDFSEFLLSVEKRGVGAMEMVAMDMKLRGMYIARQLSFTGVTFDVKEVKLCASFIEMYDAAVKLWLDARGKFEKASDLVGLDGKGKKTMWGQFWSAHQRFFKYLCIAAKVKTAVDIAKHSLQTGKCVIFGLQSTGEARTLDQLDELGGELNDFISTTKGVFSTLVDKHFPTTNNPNHFATQQVINDEERKRKREWRKKTKRSKKKKGNDGVEFMSSDDDSTDSDEGSQTSTEDNSEKEDRFTTTDKDSENEDSDQEERNPFADSSEDSDDEESWLKAASEKKPKKSNNINKLKLTRIGTPDDPSANALAAAGLNLGRQYSWANATPTPPSSSQPGVSTEHMKGNRQNKVSAPQDLSQRMISMGNLRRSQSTMSAVEKCRNMKDSLIDQLEVLSPYLPPNTLDELIDELGGPENVAEMTGRKGRVVAKTDGSYAYEARTKDDVPLEVLNVAEKKRFMNAEKLVAVISEAASSGISLQADRREKNQRRRVHITLELPWSADKAIQQFGRSHRSNQVSAPEYLFLISELAGEQRFASIVAKRLESLGALTHGDRRATETRDLSRYNFDTKYGRQALDVVLKSVIGHEKPIVPLPTIKNSKTGNFLDDVKSCLIGIGLVSQDSNGIHTIADKDYTNISRFLNRILGMTVELQNGLFQYFTETLSTIVKEAKRSGRFDEGILDLGAQGECVSETNSQVFTVPSSSGQVTAELHTVSIERGLSFDKAKQMIAFSKDENEGFYISNQLRNGKNTTVLVLKNSSRSGWYSIYRPNIGLIPKPEPLSEIHKKYKKGTPVDAEPLWMDQYEYSENNCTHAYWRGYCKRKIVGLQCEVGTRKRTCHILCGSVLSVWTKIETLLSAQPGPYSKMQIIRAKLDSGAKLVGLIIPGNCIESLVRIFSVTDHIPPT</sequence>
<evidence type="ECO:0000259" key="6">
    <source>
        <dbReference type="Pfam" id="PF13872"/>
    </source>
</evidence>
<dbReference type="OrthoDB" id="421838at2759"/>
<dbReference type="InterPro" id="IPR027417">
    <property type="entry name" value="P-loop_NTPase"/>
</dbReference>